<gene>
    <name evidence="1" type="ORF">MES5069_510065</name>
</gene>
<proteinExistence type="predicted"/>
<protein>
    <submittedName>
        <fullName evidence="1">Uncharacterized protein</fullName>
    </submittedName>
</protein>
<evidence type="ECO:0000313" key="1">
    <source>
        <dbReference type="EMBL" id="CAH2406152.1"/>
    </source>
</evidence>
<name>A0ABM9EAF8_9HYPH</name>
<comment type="caution">
    <text evidence="1">The sequence shown here is derived from an EMBL/GenBank/DDBJ whole genome shotgun (WGS) entry which is preliminary data.</text>
</comment>
<sequence>MHAFSRPNKFAKQISQLLGLAILKLFGQPFFLRDGDIVQALLERLAGRSEKNEHAAAVGRIGSAENQAVGHHAVDHLGQRRRLYQSFDGEFAHRQGPCPRENFQHAQLFDWDAGRSQAFLQFLFQLTIYAGDDVSQMVGDFHLWTASI</sequence>
<reference evidence="1 2" key="1">
    <citation type="submission" date="2022-03" db="EMBL/GenBank/DDBJ databases">
        <authorList>
            <person name="Brunel B."/>
        </authorList>
    </citation>
    <scope>NUCLEOTIDE SEQUENCE [LARGE SCALE GENOMIC DNA]</scope>
    <source>
        <strain evidence="1">STM5069sample</strain>
    </source>
</reference>
<keyword evidence="2" id="KW-1185">Reference proteome</keyword>
<dbReference type="Proteomes" id="UP001153050">
    <property type="component" value="Unassembled WGS sequence"/>
</dbReference>
<organism evidence="1 2">
    <name type="scientific">Mesorhizobium escarrei</name>
    <dbReference type="NCBI Taxonomy" id="666018"/>
    <lineage>
        <taxon>Bacteria</taxon>
        <taxon>Pseudomonadati</taxon>
        <taxon>Pseudomonadota</taxon>
        <taxon>Alphaproteobacteria</taxon>
        <taxon>Hyphomicrobiales</taxon>
        <taxon>Phyllobacteriaceae</taxon>
        <taxon>Mesorhizobium</taxon>
    </lineage>
</organism>
<dbReference type="EMBL" id="CAKXZT010000148">
    <property type="protein sequence ID" value="CAH2406152.1"/>
    <property type="molecule type" value="Genomic_DNA"/>
</dbReference>
<accession>A0ABM9EAF8</accession>
<evidence type="ECO:0000313" key="2">
    <source>
        <dbReference type="Proteomes" id="UP001153050"/>
    </source>
</evidence>